<evidence type="ECO:0000313" key="6">
    <source>
        <dbReference type="Ensembl" id="ENSSHBP00005008007.1"/>
    </source>
</evidence>
<dbReference type="GO" id="GO:0046872">
    <property type="term" value="F:metal ion binding"/>
    <property type="evidence" value="ECO:0007669"/>
    <property type="project" value="UniProtKB-KW"/>
</dbReference>
<dbReference type="GO" id="GO:0001682">
    <property type="term" value="P:tRNA 5'-leader removal"/>
    <property type="evidence" value="ECO:0007669"/>
    <property type="project" value="Ensembl"/>
</dbReference>
<dbReference type="InterPro" id="IPR007175">
    <property type="entry name" value="Rpr2/Snm1/Rpp21"/>
</dbReference>
<evidence type="ECO:0000313" key="7">
    <source>
        <dbReference type="Proteomes" id="UP000472266"/>
    </source>
</evidence>
<evidence type="ECO:0000256" key="1">
    <source>
        <dbReference type="ARBA" id="ARBA00022694"/>
    </source>
</evidence>
<keyword evidence="7" id="KW-1185">Reference proteome</keyword>
<dbReference type="PANTHER" id="PTHR14742">
    <property type="entry name" value="RIBONUCLEASE P SUBUNIT P21"/>
    <property type="match status" value="1"/>
</dbReference>
<evidence type="ECO:0000256" key="5">
    <source>
        <dbReference type="SAM" id="MobiDB-lite"/>
    </source>
</evidence>
<feature type="compositionally biased region" description="Polar residues" evidence="5">
    <location>
        <begin position="135"/>
        <end position="148"/>
    </location>
</feature>
<gene>
    <name evidence="6" type="primary">RPP21</name>
</gene>
<dbReference type="GeneTree" id="ENSGT00390000003020"/>
<evidence type="ECO:0000256" key="3">
    <source>
        <dbReference type="ARBA" id="ARBA00022833"/>
    </source>
</evidence>
<protein>
    <submittedName>
        <fullName evidence="6">Ribonuclease P/MRP subunit p21</fullName>
    </submittedName>
</protein>
<name>A0A672U3G7_STRHB</name>
<dbReference type="InParanoid" id="A0A672U3G7"/>
<dbReference type="GO" id="GO:0009410">
    <property type="term" value="P:response to xenobiotic stimulus"/>
    <property type="evidence" value="ECO:0007669"/>
    <property type="project" value="Ensembl"/>
</dbReference>
<dbReference type="Proteomes" id="UP000472266">
    <property type="component" value="Unplaced"/>
</dbReference>
<keyword evidence="1" id="KW-0819">tRNA processing</keyword>
<evidence type="ECO:0000256" key="2">
    <source>
        <dbReference type="ARBA" id="ARBA00022723"/>
    </source>
</evidence>
<dbReference type="PANTHER" id="PTHR14742:SF0">
    <property type="entry name" value="RIBONUCLEASE P PROTEIN SUBUNIT P21"/>
    <property type="match status" value="1"/>
</dbReference>
<proteinExistence type="inferred from homology"/>
<reference evidence="6" key="2">
    <citation type="submission" date="2025-09" db="UniProtKB">
        <authorList>
            <consortium name="Ensembl"/>
        </authorList>
    </citation>
    <scope>IDENTIFICATION</scope>
</reference>
<evidence type="ECO:0000256" key="4">
    <source>
        <dbReference type="ARBA" id="ARBA00038402"/>
    </source>
</evidence>
<accession>A0A672U3G7</accession>
<dbReference type="Ensembl" id="ENSSHBT00005009636.1">
    <property type="protein sequence ID" value="ENSSHBP00005008007.1"/>
    <property type="gene ID" value="ENSSHBG00005006995.1"/>
</dbReference>
<dbReference type="GO" id="GO:0033204">
    <property type="term" value="F:ribonuclease P RNA binding"/>
    <property type="evidence" value="ECO:0007669"/>
    <property type="project" value="Ensembl"/>
</dbReference>
<organism evidence="6 7">
    <name type="scientific">Strigops habroptila</name>
    <name type="common">Kakapo</name>
    <dbReference type="NCBI Taxonomy" id="2489341"/>
    <lineage>
        <taxon>Eukaryota</taxon>
        <taxon>Metazoa</taxon>
        <taxon>Chordata</taxon>
        <taxon>Craniata</taxon>
        <taxon>Vertebrata</taxon>
        <taxon>Euteleostomi</taxon>
        <taxon>Archelosauria</taxon>
        <taxon>Archosauria</taxon>
        <taxon>Dinosauria</taxon>
        <taxon>Saurischia</taxon>
        <taxon>Theropoda</taxon>
        <taxon>Coelurosauria</taxon>
        <taxon>Aves</taxon>
        <taxon>Neognathae</taxon>
        <taxon>Neoaves</taxon>
        <taxon>Telluraves</taxon>
        <taxon>Australaves</taxon>
        <taxon>Psittaciformes</taxon>
        <taxon>Psittacidae</taxon>
        <taxon>Strigops</taxon>
    </lineage>
</organism>
<feature type="compositionally biased region" description="Pro residues" evidence="5">
    <location>
        <begin position="115"/>
        <end position="133"/>
    </location>
</feature>
<sequence>MAAPVKDREVLQRLSFLFQAAHWVLPHSPALARFYCSIQRGTARRLVLRLSPSVKRVVCRRCCSLLLPGAGGCLRLRGRGQPRTVLRCRSCGRHRRYLCREPPILETPPLETPTLEPPPLEQAPAPGQGPPRINPAQQQSGDMSSDWSPQKRPVPNQKTPFAEIKLPLF</sequence>
<dbReference type="AlphaFoldDB" id="A0A672U3G7"/>
<dbReference type="Pfam" id="PF04032">
    <property type="entry name" value="Rpr2"/>
    <property type="match status" value="1"/>
</dbReference>
<dbReference type="OMA" id="YQAVHCI"/>
<reference evidence="6" key="1">
    <citation type="submission" date="2025-08" db="UniProtKB">
        <authorList>
            <consortium name="Ensembl"/>
        </authorList>
    </citation>
    <scope>IDENTIFICATION</scope>
</reference>
<dbReference type="Gene3D" id="6.20.50.20">
    <property type="match status" value="1"/>
</dbReference>
<dbReference type="GO" id="GO:0004526">
    <property type="term" value="F:ribonuclease P activity"/>
    <property type="evidence" value="ECO:0007669"/>
    <property type="project" value="Ensembl"/>
</dbReference>
<comment type="similarity">
    <text evidence="4">Belongs to the eukaryotic/archaeal RNase P protein component 4 family.</text>
</comment>
<keyword evidence="3" id="KW-0862">Zinc</keyword>
<keyword evidence="2" id="KW-0479">Metal-binding</keyword>
<dbReference type="GO" id="GO:0005655">
    <property type="term" value="C:nucleolar ribonuclease P complex"/>
    <property type="evidence" value="ECO:0007669"/>
    <property type="project" value="TreeGrafter"/>
</dbReference>
<feature type="region of interest" description="Disordered" evidence="5">
    <location>
        <begin position="108"/>
        <end position="169"/>
    </location>
</feature>